<dbReference type="Proteomes" id="UP000550714">
    <property type="component" value="Unassembled WGS sequence"/>
</dbReference>
<name>A0A839S3K4_9PSEU</name>
<reference evidence="1 2" key="1">
    <citation type="submission" date="2020-08" db="EMBL/GenBank/DDBJ databases">
        <title>Genomic Encyclopedia of Type Strains, Phase III (KMG-III): the genomes of soil and plant-associated and newly described type strains.</title>
        <authorList>
            <person name="Whitman W."/>
        </authorList>
    </citation>
    <scope>NUCLEOTIDE SEQUENCE [LARGE SCALE GENOMIC DNA]</scope>
    <source>
        <strain evidence="1 2">CECT 8577</strain>
    </source>
</reference>
<dbReference type="RefSeq" id="WP_183655000.1">
    <property type="nucleotide sequence ID" value="NZ_JACHWU010000003.1"/>
</dbReference>
<proteinExistence type="predicted"/>
<evidence type="ECO:0000313" key="1">
    <source>
        <dbReference type="EMBL" id="MBB3051952.1"/>
    </source>
</evidence>
<protein>
    <submittedName>
        <fullName evidence="1">Uncharacterized protein</fullName>
    </submittedName>
</protein>
<dbReference type="EMBL" id="JACHWU010000003">
    <property type="protein sequence ID" value="MBB3051952.1"/>
    <property type="molecule type" value="Genomic_DNA"/>
</dbReference>
<comment type="caution">
    <text evidence="1">The sequence shown here is derived from an EMBL/GenBank/DDBJ whole genome shotgun (WGS) entry which is preliminary data.</text>
</comment>
<sequence length="119" mass="13768">MGAKGTIEHATLACHRCGRETRHELAYAGRLLVVTTCLTCRTSIERDVRRRYLQDLRHRMLSKPARMARRLRRHPVGFTGSLPRTAARKPWRLLDEVRLVWSAAADARRRHSDDGGRDR</sequence>
<gene>
    <name evidence="1" type="ORF">FHS23_002981</name>
</gene>
<organism evidence="1 2">
    <name type="scientific">Prauserella isguenensis</name>
    <dbReference type="NCBI Taxonomy" id="1470180"/>
    <lineage>
        <taxon>Bacteria</taxon>
        <taxon>Bacillati</taxon>
        <taxon>Actinomycetota</taxon>
        <taxon>Actinomycetes</taxon>
        <taxon>Pseudonocardiales</taxon>
        <taxon>Pseudonocardiaceae</taxon>
        <taxon>Prauserella</taxon>
    </lineage>
</organism>
<keyword evidence="2" id="KW-1185">Reference proteome</keyword>
<dbReference type="AlphaFoldDB" id="A0A839S3K4"/>
<accession>A0A839S3K4</accession>
<evidence type="ECO:0000313" key="2">
    <source>
        <dbReference type="Proteomes" id="UP000550714"/>
    </source>
</evidence>